<evidence type="ECO:0000256" key="7">
    <source>
        <dbReference type="ARBA" id="ARBA00022989"/>
    </source>
</evidence>
<feature type="transmembrane region" description="Helical" evidence="16">
    <location>
        <begin position="219"/>
        <end position="240"/>
    </location>
</feature>
<evidence type="ECO:0000256" key="2">
    <source>
        <dbReference type="ARBA" id="ARBA00022676"/>
    </source>
</evidence>
<protein>
    <recommendedName>
        <fullName evidence="12">Probable peptidoglycan glycosyltransferase FtsW</fullName>
        <ecNumber evidence="14">2.4.99.28</ecNumber>
    </recommendedName>
    <alternativeName>
        <fullName evidence="13">Cell division protein FtsW</fullName>
    </alternativeName>
    <alternativeName>
        <fullName evidence="10">Cell wall polymerase</fullName>
    </alternativeName>
    <alternativeName>
        <fullName evidence="9">Peptidoglycan polymerase</fullName>
    </alternativeName>
</protein>
<evidence type="ECO:0000256" key="14">
    <source>
        <dbReference type="ARBA" id="ARBA00044770"/>
    </source>
</evidence>
<name>A0A1F5FEI3_9BACT</name>
<organism evidence="17 18">
    <name type="scientific">Candidatus Collierbacteria bacterium RIFOXYB1_FULL_49_13</name>
    <dbReference type="NCBI Taxonomy" id="1817728"/>
    <lineage>
        <taxon>Bacteria</taxon>
        <taxon>Candidatus Collieribacteriota</taxon>
    </lineage>
</organism>
<dbReference type="GO" id="GO:0051301">
    <property type="term" value="P:cell division"/>
    <property type="evidence" value="ECO:0007669"/>
    <property type="project" value="InterPro"/>
</dbReference>
<evidence type="ECO:0000256" key="9">
    <source>
        <dbReference type="ARBA" id="ARBA00032370"/>
    </source>
</evidence>
<evidence type="ECO:0000256" key="13">
    <source>
        <dbReference type="ARBA" id="ARBA00041418"/>
    </source>
</evidence>
<accession>A0A1F5FEI3</accession>
<feature type="transmembrane region" description="Helical" evidence="16">
    <location>
        <begin position="178"/>
        <end position="198"/>
    </location>
</feature>
<dbReference type="GO" id="GO:0009252">
    <property type="term" value="P:peptidoglycan biosynthetic process"/>
    <property type="evidence" value="ECO:0007669"/>
    <property type="project" value="UniProtKB-KW"/>
</dbReference>
<evidence type="ECO:0000256" key="15">
    <source>
        <dbReference type="ARBA" id="ARBA00049902"/>
    </source>
</evidence>
<feature type="transmembrane region" description="Helical" evidence="16">
    <location>
        <begin position="267"/>
        <end position="287"/>
    </location>
</feature>
<feature type="transmembrane region" description="Helical" evidence="16">
    <location>
        <begin position="12"/>
        <end position="31"/>
    </location>
</feature>
<evidence type="ECO:0000256" key="11">
    <source>
        <dbReference type="ARBA" id="ARBA00038053"/>
    </source>
</evidence>
<evidence type="ECO:0000256" key="8">
    <source>
        <dbReference type="ARBA" id="ARBA00023136"/>
    </source>
</evidence>
<dbReference type="AlphaFoldDB" id="A0A1F5FEI3"/>
<evidence type="ECO:0000256" key="1">
    <source>
        <dbReference type="ARBA" id="ARBA00004141"/>
    </source>
</evidence>
<proteinExistence type="inferred from homology"/>
<feature type="transmembrane region" description="Helical" evidence="16">
    <location>
        <begin position="139"/>
        <end position="172"/>
    </location>
</feature>
<evidence type="ECO:0000313" key="18">
    <source>
        <dbReference type="Proteomes" id="UP000176682"/>
    </source>
</evidence>
<keyword evidence="5" id="KW-0133">Cell shape</keyword>
<comment type="similarity">
    <text evidence="11">Belongs to the SEDS family. FtsW subfamily.</text>
</comment>
<keyword evidence="8 16" id="KW-0472">Membrane</keyword>
<feature type="transmembrane region" description="Helical" evidence="16">
    <location>
        <begin position="299"/>
        <end position="326"/>
    </location>
</feature>
<dbReference type="EMBL" id="MFAM01000064">
    <property type="protein sequence ID" value="OGD78070.1"/>
    <property type="molecule type" value="Genomic_DNA"/>
</dbReference>
<dbReference type="EC" id="2.4.99.28" evidence="14"/>
<evidence type="ECO:0000256" key="6">
    <source>
        <dbReference type="ARBA" id="ARBA00022984"/>
    </source>
</evidence>
<gene>
    <name evidence="17" type="ORF">A2368_03535</name>
</gene>
<dbReference type="GO" id="GO:0008360">
    <property type="term" value="P:regulation of cell shape"/>
    <property type="evidence" value="ECO:0007669"/>
    <property type="project" value="UniProtKB-KW"/>
</dbReference>
<feature type="transmembrane region" description="Helical" evidence="16">
    <location>
        <begin position="76"/>
        <end position="96"/>
    </location>
</feature>
<keyword evidence="2" id="KW-0328">Glycosyltransferase</keyword>
<dbReference type="Proteomes" id="UP000176682">
    <property type="component" value="Unassembled WGS sequence"/>
</dbReference>
<dbReference type="InterPro" id="IPR001182">
    <property type="entry name" value="FtsW/RodA"/>
</dbReference>
<keyword evidence="3" id="KW-0808">Transferase</keyword>
<dbReference type="GO" id="GO:0015648">
    <property type="term" value="F:lipid-linked peptidoglycan transporter activity"/>
    <property type="evidence" value="ECO:0007669"/>
    <property type="project" value="TreeGrafter"/>
</dbReference>
<dbReference type="GO" id="GO:0005886">
    <property type="term" value="C:plasma membrane"/>
    <property type="evidence" value="ECO:0007669"/>
    <property type="project" value="TreeGrafter"/>
</dbReference>
<dbReference type="GO" id="GO:0008955">
    <property type="term" value="F:peptidoglycan glycosyltransferase activity"/>
    <property type="evidence" value="ECO:0007669"/>
    <property type="project" value="UniProtKB-EC"/>
</dbReference>
<dbReference type="PANTHER" id="PTHR30474">
    <property type="entry name" value="CELL CYCLE PROTEIN"/>
    <property type="match status" value="1"/>
</dbReference>
<dbReference type="Pfam" id="PF01098">
    <property type="entry name" value="FTSW_RODA_SPOVE"/>
    <property type="match status" value="1"/>
</dbReference>
<evidence type="ECO:0000256" key="16">
    <source>
        <dbReference type="SAM" id="Phobius"/>
    </source>
</evidence>
<dbReference type="GO" id="GO:0032153">
    <property type="term" value="C:cell division site"/>
    <property type="evidence" value="ECO:0007669"/>
    <property type="project" value="TreeGrafter"/>
</dbReference>
<evidence type="ECO:0000313" key="17">
    <source>
        <dbReference type="EMBL" id="OGD78070.1"/>
    </source>
</evidence>
<feature type="transmembrane region" description="Helical" evidence="16">
    <location>
        <begin position="332"/>
        <end position="354"/>
    </location>
</feature>
<reference evidence="17 18" key="1">
    <citation type="journal article" date="2016" name="Nat. Commun.">
        <title>Thousands of microbial genomes shed light on interconnected biogeochemical processes in an aquifer system.</title>
        <authorList>
            <person name="Anantharaman K."/>
            <person name="Brown C.T."/>
            <person name="Hug L.A."/>
            <person name="Sharon I."/>
            <person name="Castelle C.J."/>
            <person name="Probst A.J."/>
            <person name="Thomas B.C."/>
            <person name="Singh A."/>
            <person name="Wilkins M.J."/>
            <person name="Karaoz U."/>
            <person name="Brodie E.L."/>
            <person name="Williams K.H."/>
            <person name="Hubbard S.S."/>
            <person name="Banfield J.F."/>
        </authorList>
    </citation>
    <scope>NUCLEOTIDE SEQUENCE [LARGE SCALE GENOMIC DNA]</scope>
</reference>
<keyword evidence="4 16" id="KW-0812">Transmembrane</keyword>
<keyword evidence="6" id="KW-0573">Peptidoglycan synthesis</keyword>
<evidence type="ECO:0000256" key="10">
    <source>
        <dbReference type="ARBA" id="ARBA00033270"/>
    </source>
</evidence>
<evidence type="ECO:0000256" key="5">
    <source>
        <dbReference type="ARBA" id="ARBA00022960"/>
    </source>
</evidence>
<feature type="transmembrane region" description="Helical" evidence="16">
    <location>
        <begin position="51"/>
        <end position="69"/>
    </location>
</feature>
<evidence type="ECO:0000256" key="12">
    <source>
        <dbReference type="ARBA" id="ARBA00041185"/>
    </source>
</evidence>
<evidence type="ECO:0000256" key="4">
    <source>
        <dbReference type="ARBA" id="ARBA00022692"/>
    </source>
</evidence>
<comment type="catalytic activity">
    <reaction evidence="15">
        <text>[GlcNAc-(1-&gt;4)-Mur2Ac(oyl-L-Ala-gamma-D-Glu-L-Lys-D-Ala-D-Ala)](n)-di-trans,octa-cis-undecaprenyl diphosphate + beta-D-GlcNAc-(1-&gt;4)-Mur2Ac(oyl-L-Ala-gamma-D-Glu-L-Lys-D-Ala-D-Ala)-di-trans,octa-cis-undecaprenyl diphosphate = [GlcNAc-(1-&gt;4)-Mur2Ac(oyl-L-Ala-gamma-D-Glu-L-Lys-D-Ala-D-Ala)](n+1)-di-trans,octa-cis-undecaprenyl diphosphate + di-trans,octa-cis-undecaprenyl diphosphate + H(+)</text>
        <dbReference type="Rhea" id="RHEA:23708"/>
        <dbReference type="Rhea" id="RHEA-COMP:9602"/>
        <dbReference type="Rhea" id="RHEA-COMP:9603"/>
        <dbReference type="ChEBI" id="CHEBI:15378"/>
        <dbReference type="ChEBI" id="CHEBI:58405"/>
        <dbReference type="ChEBI" id="CHEBI:60033"/>
        <dbReference type="ChEBI" id="CHEBI:78435"/>
        <dbReference type="EC" id="2.4.99.28"/>
    </reaction>
</comment>
<dbReference type="PANTHER" id="PTHR30474:SF2">
    <property type="entry name" value="PEPTIDOGLYCAN GLYCOSYLTRANSFERASE FTSW-RELATED"/>
    <property type="match status" value="1"/>
</dbReference>
<evidence type="ECO:0000256" key="3">
    <source>
        <dbReference type="ARBA" id="ARBA00022679"/>
    </source>
</evidence>
<comment type="subcellular location">
    <subcellularLocation>
        <location evidence="1">Membrane</location>
        <topology evidence="1">Multi-pass membrane protein</topology>
    </subcellularLocation>
</comment>
<feature type="transmembrane region" description="Helical" evidence="16">
    <location>
        <begin position="108"/>
        <end position="127"/>
    </location>
</feature>
<comment type="caution">
    <text evidence="17">The sequence shown here is derived from an EMBL/GenBank/DDBJ whole genome shotgun (WGS) entry which is preliminary data.</text>
</comment>
<sequence length="358" mass="38792">MSPQFKYRTSSILFVVTLLLLVFGLFSIYNASTASSFRTFGHPFHYLRQQLTWSLVGVLAFLLTIKVNLKLLEKLAPFVFLISLIFLVLVLIPGVSPEILGARRWLPLFGFSLQPSELAKLGLVLYLPIFLKKQHSITGFGLIIGTVLVLTMLQPDLGTTIILSVISISLYYHSGASLKILTPLLIVATLAAMLLITISPYRRARVATFMDPTRDPLGISYHVNQVLMTLGSGGLTGVGIGKGKQKYDYLPEATTDSIFAITAEETGFVGAVILLTALLTLILLLFKVARETSPVYPKLIVAGVASWITAQVFLNVSAMIALVPLTGIPLPLISYGGSSLVTTLIALGVTINVAKQNE</sequence>
<keyword evidence="7 16" id="KW-1133">Transmembrane helix</keyword>